<evidence type="ECO:0000259" key="1">
    <source>
        <dbReference type="Pfam" id="PF00561"/>
    </source>
</evidence>
<protein>
    <recommendedName>
        <fullName evidence="1">AB hydrolase-1 domain-containing protein</fullName>
    </recommendedName>
</protein>
<comment type="caution">
    <text evidence="2">The sequence shown here is derived from an EMBL/GenBank/DDBJ whole genome shotgun (WGS) entry which is preliminary data.</text>
</comment>
<dbReference type="InterPro" id="IPR000073">
    <property type="entry name" value="AB_hydrolase_1"/>
</dbReference>
<dbReference type="Proteomes" id="UP000093759">
    <property type="component" value="Unassembled WGS sequence"/>
</dbReference>
<dbReference type="Gene3D" id="3.40.50.1820">
    <property type="entry name" value="alpha/beta hydrolase"/>
    <property type="match status" value="1"/>
</dbReference>
<accession>A0A1A3TRG6</accession>
<gene>
    <name evidence="2" type="ORF">A5648_07470</name>
</gene>
<name>A0A1A3TRG6_MYCSD</name>
<dbReference type="Pfam" id="PF00561">
    <property type="entry name" value="Abhydrolase_1"/>
    <property type="match status" value="1"/>
</dbReference>
<dbReference type="RefSeq" id="WP_065025464.1">
    <property type="nucleotide sequence ID" value="NZ_LZMF01000112.1"/>
</dbReference>
<feature type="domain" description="AB hydrolase-1" evidence="1">
    <location>
        <begin position="35"/>
        <end position="275"/>
    </location>
</feature>
<dbReference type="EMBL" id="LZMF01000112">
    <property type="protein sequence ID" value="OBK85243.1"/>
    <property type="molecule type" value="Genomic_DNA"/>
</dbReference>
<evidence type="ECO:0000313" key="3">
    <source>
        <dbReference type="Proteomes" id="UP000093759"/>
    </source>
</evidence>
<proteinExistence type="predicted"/>
<organism evidence="2 3">
    <name type="scientific">Mycolicibacter sinensis (strain JDM601)</name>
    <name type="common">Mycobacterium sinense</name>
    <dbReference type="NCBI Taxonomy" id="875328"/>
    <lineage>
        <taxon>Bacteria</taxon>
        <taxon>Bacillati</taxon>
        <taxon>Actinomycetota</taxon>
        <taxon>Actinomycetes</taxon>
        <taxon>Mycobacteriales</taxon>
        <taxon>Mycobacteriaceae</taxon>
        <taxon>Mycolicibacter</taxon>
    </lineage>
</organism>
<dbReference type="GO" id="GO:0016020">
    <property type="term" value="C:membrane"/>
    <property type="evidence" value="ECO:0007669"/>
    <property type="project" value="TreeGrafter"/>
</dbReference>
<reference evidence="3" key="1">
    <citation type="submission" date="2016-06" db="EMBL/GenBank/DDBJ databases">
        <authorList>
            <person name="Sutton G."/>
            <person name="Brinkac L."/>
            <person name="Sanka R."/>
            <person name="Adams M."/>
            <person name="Lau E."/>
            <person name="Garcia-Basteiro A."/>
            <person name="Lopez-Varela E."/>
            <person name="Palencia S."/>
        </authorList>
    </citation>
    <scope>NUCLEOTIDE SEQUENCE [LARGE SCALE GENOMIC DNA]</scope>
    <source>
        <strain evidence="3">1274684.2</strain>
    </source>
</reference>
<dbReference type="InterPro" id="IPR050266">
    <property type="entry name" value="AB_hydrolase_sf"/>
</dbReference>
<dbReference type="PANTHER" id="PTHR43798">
    <property type="entry name" value="MONOACYLGLYCEROL LIPASE"/>
    <property type="match status" value="1"/>
</dbReference>
<dbReference type="GO" id="GO:0003824">
    <property type="term" value="F:catalytic activity"/>
    <property type="evidence" value="ECO:0007669"/>
    <property type="project" value="UniProtKB-ARBA"/>
</dbReference>
<dbReference type="SUPFAM" id="SSF53474">
    <property type="entry name" value="alpha/beta-Hydrolases"/>
    <property type="match status" value="1"/>
</dbReference>
<dbReference type="PANTHER" id="PTHR43798:SF33">
    <property type="entry name" value="HYDROLASE, PUTATIVE (AFU_ORTHOLOGUE AFUA_2G14860)-RELATED"/>
    <property type="match status" value="1"/>
</dbReference>
<sequence>MGDNLSRQYGLELDSELDHVRLNVTEWGPADADVTVVLTHGWSMSARIWEDVAAMLVRTDPAVRVIAYDHRGHGNSDRVPSASIEVLADDLAAVLDKLVPNGPVVFGGHSLGGMTLIALAQRHPGVVARRGAGVAFVATSAGDLLGAVRRVPGTELLMRAALVPAARVKVPSRPLLLARQGGRGAFGKRPRRHDLNRGVLQAAQSDPRAVAALGRSILEHRRYDALAEFVGLNVVVMAGTRDPLTSPVHSRRIAERLPSSKLVVFRDAGHFLPYERREAVTAQLLNLTAAARTAAPVSAGAAG</sequence>
<dbReference type="AlphaFoldDB" id="A0A1A3TRG6"/>
<evidence type="ECO:0000313" key="2">
    <source>
        <dbReference type="EMBL" id="OBK85243.1"/>
    </source>
</evidence>
<dbReference type="InterPro" id="IPR029058">
    <property type="entry name" value="AB_hydrolase_fold"/>
</dbReference>